<reference evidence="1" key="1">
    <citation type="submission" date="2023-06" db="EMBL/GenBank/DDBJ databases">
        <title>Genomic of Parafulvivirga corallium.</title>
        <authorList>
            <person name="Wang G."/>
        </authorList>
    </citation>
    <scope>NUCLEOTIDE SEQUENCE</scope>
    <source>
        <strain evidence="1">BMA10</strain>
    </source>
</reference>
<sequence length="920" mass="104422">MKEYGFNSPIKKYHCFAILTILFSIYFTGTGWAQQHQVNSLVSLAEKIYIQLDGKVYTNDQTIWFKAIVTKTIDHSPTTLSGVLYVELINPNEEIVRKKLIKIQDGTGDGFFQLHEDDITGRYLVRAYTQWNQNFGGDFMFEEYIDIFPSSTGPQIDPISNITLVEKSAGEFWLNATLDPLKVDSLHQKKLKVFLNLDGKRDSVLLKKDKNEKYSLDYQLKNEVQFATLHMQTENLADFTKTISLDKSYLDLQFFPESGEMVHGLNTRVAFKALDYQGKGKTIQGDIMDQDGNLVTAFKSNTLGMGTFRIKPDSGTIYYARLSSAYEEGLSLKYPLPEVETLGNILSVTKNGKMLRVQAVSNYMQKDSIYVLVSSRGIAYYEIKGELKDGRLLFPIPSEKLPEGVIAFTLMDNNKQVIAERLHFNERQDARLDIKLSTNKDSFTQREKTSLNIKATDSNNSVAKASMSVLVINKEQMGKVQDTRQNILSYFLLNSELKGEIENPGHYFQNENQHRQADLDALLLTHGWRRYLYAKPIDTLVAPPERVLNVSGSVGAIFSEKKKKKGIELTMMVFEQPAAIQTQKTDSLGRFHFNLNDQYGQHLNILIQSNDKSGKKKPYSIELDEKLTPEISFDQSSAIASVDSVVHSLVEKHQERKQVEDAFRLTSGVLILDEVVIEDYQMTPDREKVMKAYGKPDVVIDGKEIQAKEEPWSYGLYSILLFHYSDIIRIRQVGGQNFLYASVLGDNRNPTLVVVDGEAVPYDSYALIPNIPAKEIKSVEVIKFAKNFLNLYMEFAPGADPYEVPKLGHLIAVYTHKGKGIFGIEKSGNLFRTSVPVFSPPREFYAPKYEKLSPKDWVKPDFRALVHWEPNLKTDSTGSASIDFYNADVTGEMQVIVEAISDDGKIGYQELIYDVKKRKR</sequence>
<proteinExistence type="predicted"/>
<dbReference type="EMBL" id="JAUJEA010000004">
    <property type="protein sequence ID" value="MDN5202407.1"/>
    <property type="molecule type" value="Genomic_DNA"/>
</dbReference>
<keyword evidence="2" id="KW-1185">Reference proteome</keyword>
<organism evidence="1 2">
    <name type="scientific">Splendidivirga corallicola</name>
    <dbReference type="NCBI Taxonomy" id="3051826"/>
    <lineage>
        <taxon>Bacteria</taxon>
        <taxon>Pseudomonadati</taxon>
        <taxon>Bacteroidota</taxon>
        <taxon>Cytophagia</taxon>
        <taxon>Cytophagales</taxon>
        <taxon>Splendidivirgaceae</taxon>
        <taxon>Splendidivirga</taxon>
    </lineage>
</organism>
<evidence type="ECO:0000313" key="1">
    <source>
        <dbReference type="EMBL" id="MDN5202407.1"/>
    </source>
</evidence>
<evidence type="ECO:0000313" key="2">
    <source>
        <dbReference type="Proteomes" id="UP001172082"/>
    </source>
</evidence>
<comment type="caution">
    <text evidence="1">The sequence shown here is derived from an EMBL/GenBank/DDBJ whole genome shotgun (WGS) entry which is preliminary data.</text>
</comment>
<protein>
    <submittedName>
        <fullName evidence="1">Uncharacterized protein</fullName>
    </submittedName>
</protein>
<dbReference type="RefSeq" id="WP_346752431.1">
    <property type="nucleotide sequence ID" value="NZ_JAUJEA010000004.1"/>
</dbReference>
<dbReference type="Gene3D" id="2.60.40.1930">
    <property type="match status" value="1"/>
</dbReference>
<accession>A0ABT8KNS5</accession>
<gene>
    <name evidence="1" type="ORF">QQ008_13555</name>
</gene>
<dbReference type="Proteomes" id="UP001172082">
    <property type="component" value="Unassembled WGS sequence"/>
</dbReference>
<name>A0ABT8KNS5_9BACT</name>